<evidence type="ECO:0000256" key="3">
    <source>
        <dbReference type="ARBA" id="ARBA00022801"/>
    </source>
</evidence>
<feature type="region of interest" description="Disordered" evidence="8">
    <location>
        <begin position="1"/>
        <end position="25"/>
    </location>
</feature>
<feature type="compositionally biased region" description="Pro residues" evidence="8">
    <location>
        <begin position="1"/>
        <end position="18"/>
    </location>
</feature>
<dbReference type="Pfam" id="PF10261">
    <property type="entry name" value="FIT"/>
    <property type="match status" value="1"/>
</dbReference>
<reference evidence="11" key="1">
    <citation type="journal article" date="2017" name="Genome Biol.">
        <title>Comparative genomics reveals high biological diversity and specific adaptations in the industrially and medically important fungal genus Aspergillus.</title>
        <authorList>
            <person name="de Vries R.P."/>
            <person name="Riley R."/>
            <person name="Wiebenga A."/>
            <person name="Aguilar-Osorio G."/>
            <person name="Amillis S."/>
            <person name="Uchima C.A."/>
            <person name="Anderluh G."/>
            <person name="Asadollahi M."/>
            <person name="Askin M."/>
            <person name="Barry K."/>
            <person name="Battaglia E."/>
            <person name="Bayram O."/>
            <person name="Benocci T."/>
            <person name="Braus-Stromeyer S.A."/>
            <person name="Caldana C."/>
            <person name="Canovas D."/>
            <person name="Cerqueira G.C."/>
            <person name="Chen F."/>
            <person name="Chen W."/>
            <person name="Choi C."/>
            <person name="Clum A."/>
            <person name="Dos Santos R.A."/>
            <person name="Damasio A.R."/>
            <person name="Diallinas G."/>
            <person name="Emri T."/>
            <person name="Fekete E."/>
            <person name="Flipphi M."/>
            <person name="Freyberg S."/>
            <person name="Gallo A."/>
            <person name="Gournas C."/>
            <person name="Habgood R."/>
            <person name="Hainaut M."/>
            <person name="Harispe M.L."/>
            <person name="Henrissat B."/>
            <person name="Hilden K.S."/>
            <person name="Hope R."/>
            <person name="Hossain A."/>
            <person name="Karabika E."/>
            <person name="Karaffa L."/>
            <person name="Karanyi Z."/>
            <person name="Krasevec N."/>
            <person name="Kuo A."/>
            <person name="Kusch H."/>
            <person name="LaButti K."/>
            <person name="Lagendijk E.L."/>
            <person name="Lapidus A."/>
            <person name="Levasseur A."/>
            <person name="Lindquist E."/>
            <person name="Lipzen A."/>
            <person name="Logrieco A.F."/>
            <person name="MacCabe A."/>
            <person name="Maekelae M.R."/>
            <person name="Malavazi I."/>
            <person name="Melin P."/>
            <person name="Meyer V."/>
            <person name="Mielnichuk N."/>
            <person name="Miskei M."/>
            <person name="Molnar A.P."/>
            <person name="Mule G."/>
            <person name="Ngan C.Y."/>
            <person name="Orejas M."/>
            <person name="Orosz E."/>
            <person name="Ouedraogo J.P."/>
            <person name="Overkamp K.M."/>
            <person name="Park H.-S."/>
            <person name="Perrone G."/>
            <person name="Piumi F."/>
            <person name="Punt P.J."/>
            <person name="Ram A.F."/>
            <person name="Ramon A."/>
            <person name="Rauscher S."/>
            <person name="Record E."/>
            <person name="Riano-Pachon D.M."/>
            <person name="Robert V."/>
            <person name="Roehrig J."/>
            <person name="Ruller R."/>
            <person name="Salamov A."/>
            <person name="Salih N.S."/>
            <person name="Samson R.A."/>
            <person name="Sandor E."/>
            <person name="Sanguinetti M."/>
            <person name="Schuetze T."/>
            <person name="Sepcic K."/>
            <person name="Shelest E."/>
            <person name="Sherlock G."/>
            <person name="Sophianopoulou V."/>
            <person name="Squina F.M."/>
            <person name="Sun H."/>
            <person name="Susca A."/>
            <person name="Todd R.B."/>
            <person name="Tsang A."/>
            <person name="Unkles S.E."/>
            <person name="van de Wiele N."/>
            <person name="van Rossen-Uffink D."/>
            <person name="Oliveira J.V."/>
            <person name="Vesth T.C."/>
            <person name="Visser J."/>
            <person name="Yu J.-H."/>
            <person name="Zhou M."/>
            <person name="Andersen M.R."/>
            <person name="Archer D.B."/>
            <person name="Baker S.E."/>
            <person name="Benoit I."/>
            <person name="Brakhage A.A."/>
            <person name="Braus G.H."/>
            <person name="Fischer R."/>
            <person name="Frisvad J.C."/>
            <person name="Goldman G.H."/>
            <person name="Houbraken J."/>
            <person name="Oakley B."/>
            <person name="Pocsi I."/>
            <person name="Scazzocchio C."/>
            <person name="Seiboth B."/>
            <person name="vanKuyk P.A."/>
            <person name="Wortman J."/>
            <person name="Dyer P.S."/>
            <person name="Grigoriev I.V."/>
        </authorList>
    </citation>
    <scope>NUCLEOTIDE SEQUENCE [LARGE SCALE GENOMIC DNA]</scope>
    <source>
        <strain evidence="11">ITEM 5010</strain>
    </source>
</reference>
<dbReference type="GO" id="GO:0034389">
    <property type="term" value="P:lipid droplet organization"/>
    <property type="evidence" value="ECO:0007669"/>
    <property type="project" value="TreeGrafter"/>
</dbReference>
<evidence type="ECO:0000256" key="7">
    <source>
        <dbReference type="ARBA" id="ARBA00023136"/>
    </source>
</evidence>
<organism evidence="10 11">
    <name type="scientific">Aspergillus carbonarius (strain ITEM 5010)</name>
    <dbReference type="NCBI Taxonomy" id="602072"/>
    <lineage>
        <taxon>Eukaryota</taxon>
        <taxon>Fungi</taxon>
        <taxon>Dikarya</taxon>
        <taxon>Ascomycota</taxon>
        <taxon>Pezizomycotina</taxon>
        <taxon>Eurotiomycetes</taxon>
        <taxon>Eurotiomycetidae</taxon>
        <taxon>Eurotiales</taxon>
        <taxon>Aspergillaceae</taxon>
        <taxon>Aspergillus</taxon>
        <taxon>Aspergillus subgen. Circumdati</taxon>
    </lineage>
</organism>
<dbReference type="Proteomes" id="UP000188318">
    <property type="component" value="Unassembled WGS sequence"/>
</dbReference>
<feature type="non-terminal residue" evidence="10">
    <location>
        <position position="247"/>
    </location>
</feature>
<dbReference type="OMA" id="GCATLMW"/>
<name>A0A1R3RSG1_ASPC5</name>
<keyword evidence="3" id="KW-0378">Hydrolase</keyword>
<dbReference type="GO" id="GO:0008654">
    <property type="term" value="P:phospholipid biosynthetic process"/>
    <property type="evidence" value="ECO:0007669"/>
    <property type="project" value="TreeGrafter"/>
</dbReference>
<dbReference type="PANTHER" id="PTHR23129:SF0">
    <property type="entry name" value="ACYL-COENZYME A DIPHOSPHATASE FITM2"/>
    <property type="match status" value="1"/>
</dbReference>
<evidence type="ECO:0000256" key="8">
    <source>
        <dbReference type="SAM" id="MobiDB-lite"/>
    </source>
</evidence>
<keyword evidence="11" id="KW-1185">Reference proteome</keyword>
<feature type="transmembrane region" description="Helical" evidence="9">
    <location>
        <begin position="94"/>
        <end position="115"/>
    </location>
</feature>
<evidence type="ECO:0000256" key="5">
    <source>
        <dbReference type="ARBA" id="ARBA00022989"/>
    </source>
</evidence>
<keyword evidence="7 9" id="KW-0472">Membrane</keyword>
<dbReference type="EMBL" id="KV907497">
    <property type="protein sequence ID" value="OOF97408.1"/>
    <property type="molecule type" value="Genomic_DNA"/>
</dbReference>
<dbReference type="GO" id="GO:0019915">
    <property type="term" value="P:lipid storage"/>
    <property type="evidence" value="ECO:0007669"/>
    <property type="project" value="InterPro"/>
</dbReference>
<dbReference type="OrthoDB" id="5579088at2759"/>
<dbReference type="PANTHER" id="PTHR23129">
    <property type="entry name" value="ACYL-COENZYME A DIPHOSPHATASE FITM2"/>
    <property type="match status" value="1"/>
</dbReference>
<sequence length="247" mass="26685">MPSPDPSPPSPPPPPPSQPTTQFHPPTTSLLIYPATLLLGCLFSILSPTAQHPLAETSSTAPTAPLAPSIASDLNLPLPPPHPVNYFARKDNIFNLYFVKFGWFWTTLAVLLILVSQPAYTHSRARVHRTRRTIQAGLRWGCATLMWYFITQWFFGPAIMDRGFVATGGGCQRVVPFVEREGVEGIQEGEVDLKTVVTAVACKSVGGAWRGGHDVSGHVFLLVVAVSVVVFEMVGAKGGDRSEDGVV</sequence>
<feature type="transmembrane region" description="Helical" evidence="9">
    <location>
        <begin position="136"/>
        <end position="155"/>
    </location>
</feature>
<evidence type="ECO:0000256" key="6">
    <source>
        <dbReference type="ARBA" id="ARBA00023098"/>
    </source>
</evidence>
<dbReference type="AlphaFoldDB" id="A0A1R3RSG1"/>
<dbReference type="VEuPathDB" id="FungiDB:ASPCADRAFT_206237"/>
<keyword evidence="5 9" id="KW-1133">Transmembrane helix</keyword>
<keyword evidence="2 9" id="KW-0812">Transmembrane</keyword>
<evidence type="ECO:0000313" key="11">
    <source>
        <dbReference type="Proteomes" id="UP000188318"/>
    </source>
</evidence>
<evidence type="ECO:0000256" key="1">
    <source>
        <dbReference type="ARBA" id="ARBA00004477"/>
    </source>
</evidence>
<accession>A0A1R3RSG1</accession>
<keyword evidence="6" id="KW-0443">Lipid metabolism</keyword>
<gene>
    <name evidence="10" type="ORF">ASPCADRAFT_206237</name>
</gene>
<protein>
    <submittedName>
        <fullName evidence="10">Uncharacterized protein</fullName>
    </submittedName>
</protein>
<dbReference type="InterPro" id="IPR019388">
    <property type="entry name" value="FIT"/>
</dbReference>
<evidence type="ECO:0000256" key="4">
    <source>
        <dbReference type="ARBA" id="ARBA00022824"/>
    </source>
</evidence>
<dbReference type="STRING" id="602072.A0A1R3RSG1"/>
<evidence type="ECO:0000313" key="10">
    <source>
        <dbReference type="EMBL" id="OOF97408.1"/>
    </source>
</evidence>
<keyword evidence="4" id="KW-0256">Endoplasmic reticulum</keyword>
<dbReference type="GO" id="GO:0005789">
    <property type="term" value="C:endoplasmic reticulum membrane"/>
    <property type="evidence" value="ECO:0007669"/>
    <property type="project" value="UniProtKB-SubCell"/>
</dbReference>
<dbReference type="GO" id="GO:0010945">
    <property type="term" value="F:coenzyme A diphosphatase activity"/>
    <property type="evidence" value="ECO:0007669"/>
    <property type="project" value="InterPro"/>
</dbReference>
<evidence type="ECO:0000256" key="9">
    <source>
        <dbReference type="SAM" id="Phobius"/>
    </source>
</evidence>
<proteinExistence type="predicted"/>
<comment type="subcellular location">
    <subcellularLocation>
        <location evidence="1">Endoplasmic reticulum membrane</location>
        <topology evidence="1">Multi-pass membrane protein</topology>
    </subcellularLocation>
</comment>
<evidence type="ECO:0000256" key="2">
    <source>
        <dbReference type="ARBA" id="ARBA00022692"/>
    </source>
</evidence>